<dbReference type="AlphaFoldDB" id="A0A382LBK6"/>
<dbReference type="EMBL" id="UINC01085998">
    <property type="protein sequence ID" value="SVC34050.1"/>
    <property type="molecule type" value="Genomic_DNA"/>
</dbReference>
<keyword evidence="2" id="KW-1133">Transmembrane helix</keyword>
<evidence type="ECO:0000313" key="3">
    <source>
        <dbReference type="EMBL" id="SVC34050.1"/>
    </source>
</evidence>
<evidence type="ECO:0000256" key="1">
    <source>
        <dbReference type="SAM" id="Coils"/>
    </source>
</evidence>
<gene>
    <name evidence="3" type="ORF">METZ01_LOCUS286904</name>
</gene>
<keyword evidence="2" id="KW-0472">Membrane</keyword>
<protein>
    <submittedName>
        <fullName evidence="3">Uncharacterized protein</fullName>
    </submittedName>
</protein>
<dbReference type="Gene3D" id="1.20.5.1070">
    <property type="entry name" value="Head and neck region of the ectodomain of NDV fusion glycoprotein"/>
    <property type="match status" value="1"/>
</dbReference>
<organism evidence="3">
    <name type="scientific">marine metagenome</name>
    <dbReference type="NCBI Taxonomy" id="408172"/>
    <lineage>
        <taxon>unclassified sequences</taxon>
        <taxon>metagenomes</taxon>
        <taxon>ecological metagenomes</taxon>
    </lineage>
</organism>
<proteinExistence type="predicted"/>
<feature type="coiled-coil region" evidence="1">
    <location>
        <begin position="9"/>
        <end position="43"/>
    </location>
</feature>
<name>A0A382LBK6_9ZZZZ</name>
<keyword evidence="2" id="KW-0812">Transmembrane</keyword>
<evidence type="ECO:0000256" key="2">
    <source>
        <dbReference type="SAM" id="Phobius"/>
    </source>
</evidence>
<accession>A0A382LBK6</accession>
<feature type="transmembrane region" description="Helical" evidence="2">
    <location>
        <begin position="62"/>
        <end position="82"/>
    </location>
</feature>
<sequence length="86" mass="9824">MAKTTEIEKENLEAHVELCAERYKSLEDKLDTVEEKVDHLEEVVFEIRDSLNDMNNRRTSQLLTWGGSIIAALLGACAWLIAKTYL</sequence>
<keyword evidence="1" id="KW-0175">Coiled coil</keyword>
<reference evidence="3" key="1">
    <citation type="submission" date="2018-05" db="EMBL/GenBank/DDBJ databases">
        <authorList>
            <person name="Lanie J.A."/>
            <person name="Ng W.-L."/>
            <person name="Kazmierczak K.M."/>
            <person name="Andrzejewski T.M."/>
            <person name="Davidsen T.M."/>
            <person name="Wayne K.J."/>
            <person name="Tettelin H."/>
            <person name="Glass J.I."/>
            <person name="Rusch D."/>
            <person name="Podicherti R."/>
            <person name="Tsui H.-C.T."/>
            <person name="Winkler M.E."/>
        </authorList>
    </citation>
    <scope>NUCLEOTIDE SEQUENCE</scope>
</reference>